<dbReference type="InterPro" id="IPR050222">
    <property type="entry name" value="MATE_MdtK"/>
</dbReference>
<evidence type="ECO:0000256" key="7">
    <source>
        <dbReference type="ARBA" id="ARBA00023065"/>
    </source>
</evidence>
<evidence type="ECO:0000256" key="5">
    <source>
        <dbReference type="ARBA" id="ARBA00022692"/>
    </source>
</evidence>
<reference evidence="11 12" key="2">
    <citation type="submission" date="2018-03" db="EMBL/GenBank/DDBJ databases">
        <authorList>
            <person name="Keele B.F."/>
        </authorList>
    </citation>
    <scope>NUCLEOTIDE SEQUENCE [LARGE SCALE GENOMIC DNA]</scope>
    <source>
        <strain evidence="11 12">D13</strain>
    </source>
</reference>
<dbReference type="EMBL" id="CP027860">
    <property type="protein sequence ID" value="AVP99949.1"/>
    <property type="molecule type" value="Genomic_DNA"/>
</dbReference>
<evidence type="ECO:0000256" key="4">
    <source>
        <dbReference type="ARBA" id="ARBA00022475"/>
    </source>
</evidence>
<dbReference type="NCBIfam" id="TIGR00797">
    <property type="entry name" value="matE"/>
    <property type="match status" value="1"/>
</dbReference>
<keyword evidence="12" id="KW-1185">Reference proteome</keyword>
<comment type="subcellular location">
    <subcellularLocation>
        <location evidence="1">Cell inner membrane</location>
        <topology evidence="1">Multi-pass membrane protein</topology>
    </subcellularLocation>
</comment>
<gene>
    <name evidence="11" type="ORF">C7S18_01015</name>
</gene>
<dbReference type="CDD" id="cd13131">
    <property type="entry name" value="MATE_NorM_like"/>
    <property type="match status" value="1"/>
</dbReference>
<dbReference type="PANTHER" id="PTHR43298:SF2">
    <property type="entry name" value="FMN_FAD EXPORTER YEEO-RELATED"/>
    <property type="match status" value="1"/>
</dbReference>
<feature type="transmembrane region" description="Helical" evidence="10">
    <location>
        <begin position="50"/>
        <end position="75"/>
    </location>
</feature>
<reference evidence="11 12" key="1">
    <citation type="submission" date="2018-03" db="EMBL/GenBank/DDBJ databases">
        <title>Ahniella affigens gen. nov., sp. nov., a gammaproteobacterium isolated from sandy soil near a stream.</title>
        <authorList>
            <person name="Ko Y."/>
            <person name="Kim J.-H."/>
        </authorList>
    </citation>
    <scope>NUCLEOTIDE SEQUENCE [LARGE SCALE GENOMIC DNA]</scope>
    <source>
        <strain evidence="11 12">D13</strain>
    </source>
</reference>
<feature type="transmembrane region" description="Helical" evidence="10">
    <location>
        <begin position="135"/>
        <end position="155"/>
    </location>
</feature>
<dbReference type="InterPro" id="IPR002528">
    <property type="entry name" value="MATE_fam"/>
</dbReference>
<dbReference type="KEGG" id="xba:C7S18_01015"/>
<feature type="transmembrane region" description="Helical" evidence="10">
    <location>
        <begin position="281"/>
        <end position="305"/>
    </location>
</feature>
<feature type="transmembrane region" description="Helical" evidence="10">
    <location>
        <begin position="167"/>
        <end position="188"/>
    </location>
</feature>
<dbReference type="GO" id="GO:0042910">
    <property type="term" value="F:xenobiotic transmembrane transporter activity"/>
    <property type="evidence" value="ECO:0007669"/>
    <property type="project" value="InterPro"/>
</dbReference>
<evidence type="ECO:0000256" key="3">
    <source>
        <dbReference type="ARBA" id="ARBA00022449"/>
    </source>
</evidence>
<name>A0A2P1PYM4_9GAMM</name>
<evidence type="ECO:0000256" key="6">
    <source>
        <dbReference type="ARBA" id="ARBA00022989"/>
    </source>
</evidence>
<dbReference type="PANTHER" id="PTHR43298">
    <property type="entry name" value="MULTIDRUG RESISTANCE PROTEIN NORM-RELATED"/>
    <property type="match status" value="1"/>
</dbReference>
<evidence type="ECO:0000256" key="8">
    <source>
        <dbReference type="ARBA" id="ARBA00023136"/>
    </source>
</evidence>
<dbReference type="PIRSF" id="PIRSF006603">
    <property type="entry name" value="DinF"/>
    <property type="match status" value="1"/>
</dbReference>
<evidence type="ECO:0000313" key="12">
    <source>
        <dbReference type="Proteomes" id="UP000241074"/>
    </source>
</evidence>
<evidence type="ECO:0000256" key="10">
    <source>
        <dbReference type="SAM" id="Phobius"/>
    </source>
</evidence>
<accession>A0A2P1PYM4</accession>
<keyword evidence="5 10" id="KW-0812">Transmembrane</keyword>
<keyword evidence="7" id="KW-0406">Ion transport</keyword>
<dbReference type="Pfam" id="PF01554">
    <property type="entry name" value="MatE"/>
    <property type="match status" value="2"/>
</dbReference>
<dbReference type="GO" id="GO:0005886">
    <property type="term" value="C:plasma membrane"/>
    <property type="evidence" value="ECO:0007669"/>
    <property type="project" value="UniProtKB-SubCell"/>
</dbReference>
<dbReference type="GO" id="GO:0015297">
    <property type="term" value="F:antiporter activity"/>
    <property type="evidence" value="ECO:0007669"/>
    <property type="project" value="UniProtKB-KW"/>
</dbReference>
<feature type="transmembrane region" description="Helical" evidence="10">
    <location>
        <begin position="326"/>
        <end position="349"/>
    </location>
</feature>
<protein>
    <recommendedName>
        <fullName evidence="9">Multidrug-efflux transporter</fullName>
    </recommendedName>
</protein>
<keyword evidence="2" id="KW-0813">Transport</keyword>
<proteinExistence type="predicted"/>
<dbReference type="GO" id="GO:0006811">
    <property type="term" value="P:monoatomic ion transport"/>
    <property type="evidence" value="ECO:0007669"/>
    <property type="project" value="UniProtKB-KW"/>
</dbReference>
<dbReference type="OrthoDB" id="9780160at2"/>
<organism evidence="11 12">
    <name type="scientific">Ahniella affigens</name>
    <dbReference type="NCBI Taxonomy" id="2021234"/>
    <lineage>
        <taxon>Bacteria</taxon>
        <taxon>Pseudomonadati</taxon>
        <taxon>Pseudomonadota</taxon>
        <taxon>Gammaproteobacteria</taxon>
        <taxon>Lysobacterales</taxon>
        <taxon>Rhodanobacteraceae</taxon>
        <taxon>Ahniella</taxon>
    </lineage>
</organism>
<feature type="transmembrane region" description="Helical" evidence="10">
    <location>
        <begin position="96"/>
        <end position="115"/>
    </location>
</feature>
<keyword evidence="4" id="KW-1003">Cell membrane</keyword>
<keyword evidence="3" id="KW-0050">Antiport</keyword>
<evidence type="ECO:0000256" key="1">
    <source>
        <dbReference type="ARBA" id="ARBA00004429"/>
    </source>
</evidence>
<feature type="transmembrane region" description="Helical" evidence="10">
    <location>
        <begin position="422"/>
        <end position="442"/>
    </location>
</feature>
<dbReference type="InterPro" id="IPR048279">
    <property type="entry name" value="MdtK-like"/>
</dbReference>
<feature type="transmembrane region" description="Helical" evidence="10">
    <location>
        <begin position="200"/>
        <end position="219"/>
    </location>
</feature>
<evidence type="ECO:0000313" key="11">
    <source>
        <dbReference type="EMBL" id="AVP99949.1"/>
    </source>
</evidence>
<keyword evidence="8 10" id="KW-0472">Membrane</keyword>
<feature type="transmembrane region" description="Helical" evidence="10">
    <location>
        <begin position="20"/>
        <end position="44"/>
    </location>
</feature>
<feature type="transmembrane region" description="Helical" evidence="10">
    <location>
        <begin position="391"/>
        <end position="410"/>
    </location>
</feature>
<dbReference type="AlphaFoldDB" id="A0A2P1PYM4"/>
<dbReference type="Proteomes" id="UP000241074">
    <property type="component" value="Chromosome"/>
</dbReference>
<evidence type="ECO:0000256" key="2">
    <source>
        <dbReference type="ARBA" id="ARBA00022448"/>
    </source>
</evidence>
<keyword evidence="6 10" id="KW-1133">Transmembrane helix</keyword>
<feature type="transmembrane region" description="Helical" evidence="10">
    <location>
        <begin position="355"/>
        <end position="379"/>
    </location>
</feature>
<sequence>MPRPESELNVRAERRALIDLALPLVGGQLAAMSMNVVDTLIAGAHSAHTLAVVGLGSAMWSIVIILGVGLMLAVTPTVSQLVGAGRRDEIARTMTQAFWMGLGLGLALMVGLWFGEPLLRLLKVDAALIPDTLKFLRAAAIGAPALVLTFCFRFFSEALGLTRPTLVLSLCGLAVLSVLGWALVFGRLGLPELGPQGSGIALAVTTWLQCLGLAAYIAWSPRYKGLRPFAYFAWPEWSAIAPLLKLGAPMAMMLLMEGGLFVASALLIGSMGPTAVAAHQIAINVASVTFMVPLGLGLATTVFVGQAAGANDVPRVRLRAKIGIQFALMTQILSAGSLMLFPGAIAALYTNNTEIAVLAAKLLALAGIFQFSDGIQVLTASCLRALKDVQVPALITFVAYWPIGMGAGWYCAFSLTRGAPGLWYGLCAGLSAAALLLLWRLVIVLRQPHRWHGDDSNPVSSFH</sequence>
<evidence type="ECO:0000256" key="9">
    <source>
        <dbReference type="ARBA" id="ARBA00031636"/>
    </source>
</evidence>